<accession>A0ABU7VQ11</accession>
<dbReference type="PANTHER" id="PTHR45036">
    <property type="entry name" value="METHYLTRANSFERASE LIKE 7B"/>
    <property type="match status" value="1"/>
</dbReference>
<proteinExistence type="predicted"/>
<keyword evidence="2" id="KW-0489">Methyltransferase</keyword>
<dbReference type="GO" id="GO:0008168">
    <property type="term" value="F:methyltransferase activity"/>
    <property type="evidence" value="ECO:0007669"/>
    <property type="project" value="UniProtKB-KW"/>
</dbReference>
<dbReference type="EMBL" id="JAZHPZ010000003">
    <property type="protein sequence ID" value="MEF2965813.1"/>
    <property type="molecule type" value="Genomic_DNA"/>
</dbReference>
<dbReference type="SUPFAM" id="SSF53335">
    <property type="entry name" value="S-adenosyl-L-methionine-dependent methyltransferases"/>
    <property type="match status" value="1"/>
</dbReference>
<dbReference type="Proteomes" id="UP001306950">
    <property type="component" value="Unassembled WGS sequence"/>
</dbReference>
<evidence type="ECO:0000259" key="1">
    <source>
        <dbReference type="Pfam" id="PF08241"/>
    </source>
</evidence>
<dbReference type="EC" id="2.1.-.-" evidence="2"/>
<dbReference type="GO" id="GO:0032259">
    <property type="term" value="P:methylation"/>
    <property type="evidence" value="ECO:0007669"/>
    <property type="project" value="UniProtKB-KW"/>
</dbReference>
<evidence type="ECO:0000313" key="2">
    <source>
        <dbReference type="EMBL" id="MEF2965813.1"/>
    </source>
</evidence>
<dbReference type="InterPro" id="IPR029063">
    <property type="entry name" value="SAM-dependent_MTases_sf"/>
</dbReference>
<protein>
    <submittedName>
        <fullName evidence="2">Class I SAM-dependent methyltransferase</fullName>
        <ecNumber evidence="2">2.1.-.-</ecNumber>
    </submittedName>
</protein>
<feature type="domain" description="Methyltransferase type 11" evidence="1">
    <location>
        <begin position="42"/>
        <end position="135"/>
    </location>
</feature>
<dbReference type="Pfam" id="PF08241">
    <property type="entry name" value="Methyltransf_11"/>
    <property type="match status" value="1"/>
</dbReference>
<sequence length="201" mass="23121">MKKQKLIKIFDNQAAQYAKRIGDPKEKKFRQQLIGHARGKVLELAVGAGANFPFYPSEVEVTAVDFSHAMLEKARQSANQYRIHAEFICDDMEKLDFDEGSFDTVISTLSLCSYDNPHLLLRKMNRWCKPDGRILLMEHGISSNPVISVLQRTFNPLLYRVYGCHQTRDVQGLLRESGMNIDSMESHWLNMVHLVRARPQL</sequence>
<dbReference type="InterPro" id="IPR013216">
    <property type="entry name" value="Methyltransf_11"/>
</dbReference>
<keyword evidence="2" id="KW-0808">Transferase</keyword>
<name>A0ABU7VQ11_9BACL</name>
<dbReference type="RefSeq" id="WP_331846043.1">
    <property type="nucleotide sequence ID" value="NZ_JAZHPZ010000003.1"/>
</dbReference>
<dbReference type="InterPro" id="IPR052356">
    <property type="entry name" value="Thiol_S-MT"/>
</dbReference>
<dbReference type="Gene3D" id="3.40.50.150">
    <property type="entry name" value="Vaccinia Virus protein VP39"/>
    <property type="match status" value="1"/>
</dbReference>
<evidence type="ECO:0000313" key="3">
    <source>
        <dbReference type="Proteomes" id="UP001306950"/>
    </source>
</evidence>
<dbReference type="PANTHER" id="PTHR45036:SF1">
    <property type="entry name" value="METHYLTRANSFERASE LIKE 7A"/>
    <property type="match status" value="1"/>
</dbReference>
<comment type="caution">
    <text evidence="2">The sequence shown here is derived from an EMBL/GenBank/DDBJ whole genome shotgun (WGS) entry which is preliminary data.</text>
</comment>
<keyword evidence="3" id="KW-1185">Reference proteome</keyword>
<gene>
    <name evidence="2" type="ORF">V3851_08230</name>
</gene>
<reference evidence="2 3" key="1">
    <citation type="submission" date="2024-02" db="EMBL/GenBank/DDBJ databases">
        <title>A nitrogen-fixing paenibacillus bacterium.</title>
        <authorList>
            <person name="Zhang W.L."/>
            <person name="Chen S.F."/>
        </authorList>
    </citation>
    <scope>NUCLEOTIDE SEQUENCE [LARGE SCALE GENOMIC DNA]</scope>
    <source>
        <strain evidence="2 3">M1</strain>
    </source>
</reference>
<organism evidence="2 3">
    <name type="scientific">Paenibacillus haidiansis</name>
    <dbReference type="NCBI Taxonomy" id="1574488"/>
    <lineage>
        <taxon>Bacteria</taxon>
        <taxon>Bacillati</taxon>
        <taxon>Bacillota</taxon>
        <taxon>Bacilli</taxon>
        <taxon>Bacillales</taxon>
        <taxon>Paenibacillaceae</taxon>
        <taxon>Paenibacillus</taxon>
    </lineage>
</organism>
<dbReference type="CDD" id="cd02440">
    <property type="entry name" value="AdoMet_MTases"/>
    <property type="match status" value="1"/>
</dbReference>